<dbReference type="InterPro" id="IPR050250">
    <property type="entry name" value="Macrolide_Exporter_MacB"/>
</dbReference>
<evidence type="ECO:0000256" key="7">
    <source>
        <dbReference type="SAM" id="Phobius"/>
    </source>
</evidence>
<reference evidence="10" key="1">
    <citation type="submission" date="2016-10" db="EMBL/GenBank/DDBJ databases">
        <title>Sequence of Gallionella enrichment culture.</title>
        <authorList>
            <person name="Poehlein A."/>
            <person name="Muehling M."/>
            <person name="Daniel R."/>
        </authorList>
    </citation>
    <scope>NUCLEOTIDE SEQUENCE</scope>
</reference>
<keyword evidence="10" id="KW-0547">Nucleotide-binding</keyword>
<evidence type="ECO:0000259" key="8">
    <source>
        <dbReference type="Pfam" id="PF02687"/>
    </source>
</evidence>
<keyword evidence="3 7" id="KW-0812">Transmembrane</keyword>
<dbReference type="GO" id="GO:0016787">
    <property type="term" value="F:hydrolase activity"/>
    <property type="evidence" value="ECO:0007669"/>
    <property type="project" value="UniProtKB-KW"/>
</dbReference>
<evidence type="ECO:0000256" key="4">
    <source>
        <dbReference type="ARBA" id="ARBA00022989"/>
    </source>
</evidence>
<dbReference type="AlphaFoldDB" id="A0A1J5PSI5"/>
<organism evidence="10">
    <name type="scientific">mine drainage metagenome</name>
    <dbReference type="NCBI Taxonomy" id="410659"/>
    <lineage>
        <taxon>unclassified sequences</taxon>
        <taxon>metagenomes</taxon>
        <taxon>ecological metagenomes</taxon>
    </lineage>
</organism>
<accession>A0A1J5PSI5</accession>
<dbReference type="InterPro" id="IPR003838">
    <property type="entry name" value="ABC3_permease_C"/>
</dbReference>
<dbReference type="PANTHER" id="PTHR30572">
    <property type="entry name" value="MEMBRANE COMPONENT OF TRANSPORTER-RELATED"/>
    <property type="match status" value="1"/>
</dbReference>
<dbReference type="EMBL" id="MLJW01005418">
    <property type="protein sequence ID" value="OIQ68259.1"/>
    <property type="molecule type" value="Genomic_DNA"/>
</dbReference>
<keyword evidence="2" id="KW-1003">Cell membrane</keyword>
<dbReference type="Pfam" id="PF12704">
    <property type="entry name" value="MacB_PCD"/>
    <property type="match status" value="1"/>
</dbReference>
<evidence type="ECO:0000256" key="3">
    <source>
        <dbReference type="ARBA" id="ARBA00022692"/>
    </source>
</evidence>
<comment type="similarity">
    <text evidence="6">Belongs to the ABC-4 integral membrane protein family.</text>
</comment>
<dbReference type="GO" id="GO:0005886">
    <property type="term" value="C:plasma membrane"/>
    <property type="evidence" value="ECO:0007669"/>
    <property type="project" value="UniProtKB-SubCell"/>
</dbReference>
<evidence type="ECO:0000256" key="1">
    <source>
        <dbReference type="ARBA" id="ARBA00004651"/>
    </source>
</evidence>
<comment type="subcellular location">
    <subcellularLocation>
        <location evidence="1">Cell membrane</location>
        <topology evidence="1">Multi-pass membrane protein</topology>
    </subcellularLocation>
</comment>
<dbReference type="PANTHER" id="PTHR30572:SF4">
    <property type="entry name" value="ABC TRANSPORTER PERMEASE YTRF"/>
    <property type="match status" value="1"/>
</dbReference>
<evidence type="ECO:0000259" key="9">
    <source>
        <dbReference type="Pfam" id="PF12704"/>
    </source>
</evidence>
<sequence>MVVLGQTVTRQLFGADENPVGAVIQVKSMPLLVIGVLASKGQTTFGTDQDDLVMIPFTTAERKVLGVAAPSQQQVPPNWVYPPPPNPYNLQQRLMGYVNQIYVQAAAASEIRPAISQITEILARRHRIRPGEVNDFTVRNLSQIAETAEGSSRIMALLLAAVASISLVVGGIGIMNILLVSVTERTREIGLRMAIGARRTHVLLQFLAESVILSVTGGTVGIIVGVLFSEMIPVFVGWPAPISLAAIAGGFLFSAAVGIFFGYYPARKAASLDPIEALRYE</sequence>
<dbReference type="InterPro" id="IPR025857">
    <property type="entry name" value="MacB_PCD"/>
</dbReference>
<evidence type="ECO:0000256" key="6">
    <source>
        <dbReference type="ARBA" id="ARBA00038076"/>
    </source>
</evidence>
<feature type="domain" description="MacB-like periplasmic core" evidence="9">
    <location>
        <begin position="2"/>
        <end position="120"/>
    </location>
</feature>
<dbReference type="GO" id="GO:0005524">
    <property type="term" value="F:ATP binding"/>
    <property type="evidence" value="ECO:0007669"/>
    <property type="project" value="UniProtKB-KW"/>
</dbReference>
<protein>
    <submittedName>
        <fullName evidence="10">Macrolide export ATP-binding/permease protein MacB</fullName>
        <ecNumber evidence="10">3.6.3.-</ecNumber>
    </submittedName>
</protein>
<keyword evidence="5 7" id="KW-0472">Membrane</keyword>
<dbReference type="Pfam" id="PF02687">
    <property type="entry name" value="FtsX"/>
    <property type="match status" value="1"/>
</dbReference>
<dbReference type="GO" id="GO:0022857">
    <property type="term" value="F:transmembrane transporter activity"/>
    <property type="evidence" value="ECO:0007669"/>
    <property type="project" value="TreeGrafter"/>
</dbReference>
<evidence type="ECO:0000256" key="2">
    <source>
        <dbReference type="ARBA" id="ARBA00022475"/>
    </source>
</evidence>
<feature type="domain" description="ABC3 transporter permease C-terminal" evidence="8">
    <location>
        <begin position="162"/>
        <end position="274"/>
    </location>
</feature>
<evidence type="ECO:0000313" key="10">
    <source>
        <dbReference type="EMBL" id="OIQ68259.1"/>
    </source>
</evidence>
<evidence type="ECO:0000256" key="5">
    <source>
        <dbReference type="ARBA" id="ARBA00023136"/>
    </source>
</evidence>
<dbReference type="EC" id="3.6.3.-" evidence="10"/>
<keyword evidence="4 7" id="KW-1133">Transmembrane helix</keyword>
<proteinExistence type="inferred from homology"/>
<keyword evidence="10" id="KW-0378">Hydrolase</keyword>
<feature type="transmembrane region" description="Helical" evidence="7">
    <location>
        <begin position="154"/>
        <end position="181"/>
    </location>
</feature>
<feature type="transmembrane region" description="Helical" evidence="7">
    <location>
        <begin position="202"/>
        <end position="228"/>
    </location>
</feature>
<gene>
    <name evidence="10" type="primary">macB_69</name>
    <name evidence="10" type="ORF">GALL_501530</name>
</gene>
<feature type="transmembrane region" description="Helical" evidence="7">
    <location>
        <begin position="240"/>
        <end position="264"/>
    </location>
</feature>
<keyword evidence="10" id="KW-0067">ATP-binding</keyword>
<comment type="caution">
    <text evidence="10">The sequence shown here is derived from an EMBL/GenBank/DDBJ whole genome shotgun (WGS) entry which is preliminary data.</text>
</comment>
<name>A0A1J5PSI5_9ZZZZ</name>